<dbReference type="CDD" id="cd04301">
    <property type="entry name" value="NAT_SF"/>
    <property type="match status" value="1"/>
</dbReference>
<organism evidence="4 5">
    <name type="scientific">Levilactobacillus bambusae</name>
    <dbReference type="NCBI Taxonomy" id="2024736"/>
    <lineage>
        <taxon>Bacteria</taxon>
        <taxon>Bacillati</taxon>
        <taxon>Bacillota</taxon>
        <taxon>Bacilli</taxon>
        <taxon>Lactobacillales</taxon>
        <taxon>Lactobacillaceae</taxon>
        <taxon>Levilactobacillus</taxon>
    </lineage>
</organism>
<dbReference type="SUPFAM" id="SSF55729">
    <property type="entry name" value="Acyl-CoA N-acyltransferases (Nat)"/>
    <property type="match status" value="1"/>
</dbReference>
<gene>
    <name evidence="4" type="ORF">DCM90_05355</name>
</gene>
<evidence type="ECO:0000259" key="3">
    <source>
        <dbReference type="PROSITE" id="PS51186"/>
    </source>
</evidence>
<dbReference type="PANTHER" id="PTHR43800:SF1">
    <property type="entry name" value="PEPTIDYL-LYSINE N-ACETYLTRANSFERASE YJAB"/>
    <property type="match status" value="1"/>
</dbReference>
<accession>A0A2V1MZF5</accession>
<keyword evidence="5" id="KW-1185">Reference proteome</keyword>
<dbReference type="AlphaFoldDB" id="A0A2V1MZF5"/>
<dbReference type="PROSITE" id="PS51186">
    <property type="entry name" value="GNAT"/>
    <property type="match status" value="1"/>
</dbReference>
<name>A0A2V1MZF5_9LACO</name>
<dbReference type="PANTHER" id="PTHR43800">
    <property type="entry name" value="PEPTIDYL-LYSINE N-ACETYLTRANSFERASE YJAB"/>
    <property type="match status" value="1"/>
</dbReference>
<dbReference type="InterPro" id="IPR000182">
    <property type="entry name" value="GNAT_dom"/>
</dbReference>
<reference evidence="4 5" key="1">
    <citation type="journal article" date="2018" name="Int. J. Syst. Evol. Microbiol.">
        <title>Lactobacillus bambusae sp. nov., isolated from a traditional fermented Ma-bamboo shoots of Taiwan.</title>
        <authorList>
            <person name="Wang L.-T."/>
        </authorList>
    </citation>
    <scope>NUCLEOTIDE SEQUENCE [LARGE SCALE GENOMIC DNA]</scope>
    <source>
        <strain evidence="4 5">BS-W1</strain>
    </source>
</reference>
<evidence type="ECO:0000313" key="5">
    <source>
        <dbReference type="Proteomes" id="UP000245080"/>
    </source>
</evidence>
<evidence type="ECO:0000256" key="2">
    <source>
        <dbReference type="ARBA" id="ARBA00023315"/>
    </source>
</evidence>
<evidence type="ECO:0000313" key="4">
    <source>
        <dbReference type="EMBL" id="PWG00357.1"/>
    </source>
</evidence>
<dbReference type="Proteomes" id="UP000245080">
    <property type="component" value="Unassembled WGS sequence"/>
</dbReference>
<dbReference type="EMBL" id="QCXQ01000002">
    <property type="protein sequence ID" value="PWG00357.1"/>
    <property type="molecule type" value="Genomic_DNA"/>
</dbReference>
<sequence>MEFMMIETIEKLTGSDLNQVLEVWLKGNFDGHPFVDQSVWLHALPQVRQMLTGFTVVVHRNQSGTIDGFLGCEAGNIEGLFVLPASQHQGVGSALLDTVKEQHPSLTLHVYEKNERAVQFYRRANFLMQSRGIDPLTGEADLTMHWQR</sequence>
<dbReference type="OrthoDB" id="9789605at2"/>
<proteinExistence type="predicted"/>
<keyword evidence="2" id="KW-0012">Acyltransferase</keyword>
<evidence type="ECO:0000256" key="1">
    <source>
        <dbReference type="ARBA" id="ARBA00022679"/>
    </source>
</evidence>
<protein>
    <submittedName>
        <fullName evidence="4">GNAT family N-acetyltransferase</fullName>
    </submittedName>
</protein>
<feature type="domain" description="N-acetyltransferase" evidence="3">
    <location>
        <begin position="7"/>
        <end position="148"/>
    </location>
</feature>
<dbReference type="Gene3D" id="3.40.630.30">
    <property type="match status" value="1"/>
</dbReference>
<dbReference type="Pfam" id="PF13508">
    <property type="entry name" value="Acetyltransf_7"/>
    <property type="match status" value="1"/>
</dbReference>
<comment type="caution">
    <text evidence="4">The sequence shown here is derived from an EMBL/GenBank/DDBJ whole genome shotgun (WGS) entry which is preliminary data.</text>
</comment>
<keyword evidence="1 4" id="KW-0808">Transferase</keyword>
<dbReference type="InterPro" id="IPR016181">
    <property type="entry name" value="Acyl_CoA_acyltransferase"/>
</dbReference>
<dbReference type="GO" id="GO:0016747">
    <property type="term" value="F:acyltransferase activity, transferring groups other than amino-acyl groups"/>
    <property type="evidence" value="ECO:0007669"/>
    <property type="project" value="InterPro"/>
</dbReference>